<accession>A0A812K539</accession>
<feature type="non-terminal residue" evidence="1">
    <location>
        <position position="1"/>
    </location>
</feature>
<organism evidence="1 2">
    <name type="scientific">Symbiodinium necroappetens</name>
    <dbReference type="NCBI Taxonomy" id="1628268"/>
    <lineage>
        <taxon>Eukaryota</taxon>
        <taxon>Sar</taxon>
        <taxon>Alveolata</taxon>
        <taxon>Dinophyceae</taxon>
        <taxon>Suessiales</taxon>
        <taxon>Symbiodiniaceae</taxon>
        <taxon>Symbiodinium</taxon>
    </lineage>
</organism>
<feature type="non-terminal residue" evidence="1">
    <location>
        <position position="224"/>
    </location>
</feature>
<dbReference type="EMBL" id="CAJNJA010006883">
    <property type="protein sequence ID" value="CAE7217018.1"/>
    <property type="molecule type" value="Genomic_DNA"/>
</dbReference>
<evidence type="ECO:0000313" key="1">
    <source>
        <dbReference type="EMBL" id="CAE7217018.1"/>
    </source>
</evidence>
<name>A0A812K539_9DINO</name>
<dbReference type="Proteomes" id="UP000601435">
    <property type="component" value="Unassembled WGS sequence"/>
</dbReference>
<dbReference type="OrthoDB" id="428238at2759"/>
<keyword evidence="2" id="KW-1185">Reference proteome</keyword>
<comment type="caution">
    <text evidence="1">The sequence shown here is derived from an EMBL/GenBank/DDBJ whole genome shotgun (WGS) entry which is preliminary data.</text>
</comment>
<dbReference type="AlphaFoldDB" id="A0A812K539"/>
<gene>
    <name evidence="1" type="primary">Dhx34</name>
    <name evidence="1" type="ORF">SNEC2469_LOCUS2560</name>
</gene>
<evidence type="ECO:0000313" key="2">
    <source>
        <dbReference type="Proteomes" id="UP000601435"/>
    </source>
</evidence>
<reference evidence="1" key="1">
    <citation type="submission" date="2021-02" db="EMBL/GenBank/DDBJ databases">
        <authorList>
            <person name="Dougan E. K."/>
            <person name="Rhodes N."/>
            <person name="Thang M."/>
            <person name="Chan C."/>
        </authorList>
    </citation>
    <scope>NUCLEOTIDE SEQUENCE</scope>
</reference>
<protein>
    <submittedName>
        <fullName evidence="1">Dhx34 protein</fullName>
    </submittedName>
</protein>
<sequence>VNLHPSSVIYPQLPTALSREEGLAFGSILQTHMPFLTHVTRCPVVPVVLLCAVRVDMAEDCRMLICDQWLQLTFVDTEELLCLIEDALLLRFSIQSALDREVLDLFEVDCDDDVPCDAGDAQADLESQTRRAPARLRRAVQGLPGKQLKGYDLTRRALTFWHRKAEFSWQTLMPNEYAAFRGGDTAEAPLAAGAGSWLHFGSISEESVKPESSLVSDHLTVAYS</sequence>
<proteinExistence type="predicted"/>